<reference evidence="1" key="1">
    <citation type="submission" date="2020-06" db="EMBL/GenBank/DDBJ databases">
        <title>WGS assembly of Ceratodon purpureus strain R40.</title>
        <authorList>
            <person name="Carey S.B."/>
            <person name="Jenkins J."/>
            <person name="Shu S."/>
            <person name="Lovell J.T."/>
            <person name="Sreedasyam A."/>
            <person name="Maumus F."/>
            <person name="Tiley G.P."/>
            <person name="Fernandez-Pozo N."/>
            <person name="Barry K."/>
            <person name="Chen C."/>
            <person name="Wang M."/>
            <person name="Lipzen A."/>
            <person name="Daum C."/>
            <person name="Saski C.A."/>
            <person name="Payton A.C."/>
            <person name="Mcbreen J.C."/>
            <person name="Conrad R.E."/>
            <person name="Kollar L.M."/>
            <person name="Olsson S."/>
            <person name="Huttunen S."/>
            <person name="Landis J.B."/>
            <person name="Wickett N.J."/>
            <person name="Johnson M.G."/>
            <person name="Rensing S.A."/>
            <person name="Grimwood J."/>
            <person name="Schmutz J."/>
            <person name="Mcdaniel S.F."/>
        </authorList>
    </citation>
    <scope>NUCLEOTIDE SEQUENCE</scope>
    <source>
        <strain evidence="1">R40</strain>
    </source>
</reference>
<protein>
    <submittedName>
        <fullName evidence="1">Uncharacterized protein</fullName>
    </submittedName>
</protein>
<evidence type="ECO:0000313" key="1">
    <source>
        <dbReference type="EMBL" id="KAG0580777.1"/>
    </source>
</evidence>
<keyword evidence="2" id="KW-1185">Reference proteome</keyword>
<dbReference type="EMBL" id="CM026424">
    <property type="protein sequence ID" value="KAG0580777.1"/>
    <property type="molecule type" value="Genomic_DNA"/>
</dbReference>
<organism evidence="1 2">
    <name type="scientific">Ceratodon purpureus</name>
    <name type="common">Fire moss</name>
    <name type="synonym">Dicranum purpureum</name>
    <dbReference type="NCBI Taxonomy" id="3225"/>
    <lineage>
        <taxon>Eukaryota</taxon>
        <taxon>Viridiplantae</taxon>
        <taxon>Streptophyta</taxon>
        <taxon>Embryophyta</taxon>
        <taxon>Bryophyta</taxon>
        <taxon>Bryophytina</taxon>
        <taxon>Bryopsida</taxon>
        <taxon>Dicranidae</taxon>
        <taxon>Pseudoditrichales</taxon>
        <taxon>Ditrichaceae</taxon>
        <taxon>Ceratodon</taxon>
    </lineage>
</organism>
<dbReference type="AlphaFoldDB" id="A0A8T0ICW6"/>
<dbReference type="Proteomes" id="UP000822688">
    <property type="component" value="Chromosome 4"/>
</dbReference>
<name>A0A8T0ICW6_CERPU</name>
<sequence length="118" mass="13381">MQDQPSKRIKHRISGRTSPSCACKQLNFHPRTKLIMRNRRTKNCKINCLAETLKLSNSQPTRFARTVTSWYSPRLHLVASYRSAYGKTGCEYLCCGIYVPVNSFKQVPKQASQLASAA</sequence>
<gene>
    <name evidence="1" type="ORF">KC19_4G198500</name>
</gene>
<evidence type="ECO:0000313" key="2">
    <source>
        <dbReference type="Proteomes" id="UP000822688"/>
    </source>
</evidence>
<comment type="caution">
    <text evidence="1">The sequence shown here is derived from an EMBL/GenBank/DDBJ whole genome shotgun (WGS) entry which is preliminary data.</text>
</comment>
<proteinExistence type="predicted"/>
<accession>A0A8T0ICW6</accession>